<name>A0ABX6V0R6_9PAST</name>
<protein>
    <submittedName>
        <fullName evidence="1">OsmC family protein</fullName>
    </submittedName>
</protein>
<gene>
    <name evidence="1" type="ORF">IHV77_04300</name>
</gene>
<dbReference type="Gene3D" id="3.30.300.20">
    <property type="match status" value="1"/>
</dbReference>
<keyword evidence="2" id="KW-1185">Reference proteome</keyword>
<dbReference type="InterPro" id="IPR036102">
    <property type="entry name" value="OsmC/Ohrsf"/>
</dbReference>
<reference evidence="1 2" key="1">
    <citation type="submission" date="2020-10" db="EMBL/GenBank/DDBJ databases">
        <title>Genome Sequencing of Rodentibacter spp. strain DSM111151.</title>
        <authorList>
            <person name="Benga L."/>
            <person name="Lautwein T."/>
        </authorList>
    </citation>
    <scope>NUCLEOTIDE SEQUENCE [LARGE SCALE GENOMIC DNA]</scope>
    <source>
        <strain evidence="1 2">DSM 111151</strain>
    </source>
</reference>
<sequence>MNAIKVEYQGSLQQKVTHLASGQIYLTDGPSVAGGKGEVSAPTDLLIAAYTSCAMTIMALTAEQAGANFNGCYAESGKVVSMEEFRISEVHITFHLKAAFPAELRQALEKVAVDTCIVGRSLNADMNKKLEFIYE</sequence>
<organism evidence="1 2">
    <name type="scientific">Rodentibacter haemolyticus</name>
    <dbReference type="NCBI Taxonomy" id="2778911"/>
    <lineage>
        <taxon>Bacteria</taxon>
        <taxon>Pseudomonadati</taxon>
        <taxon>Pseudomonadota</taxon>
        <taxon>Gammaproteobacteria</taxon>
        <taxon>Pasteurellales</taxon>
        <taxon>Pasteurellaceae</taxon>
        <taxon>Rodentibacter</taxon>
    </lineage>
</organism>
<dbReference type="RefSeq" id="WP_194812890.1">
    <property type="nucleotide sequence ID" value="NZ_CP063056.1"/>
</dbReference>
<accession>A0ABX6V0R6</accession>
<dbReference type="SUPFAM" id="SSF82784">
    <property type="entry name" value="OsmC-like"/>
    <property type="match status" value="1"/>
</dbReference>
<dbReference type="EMBL" id="CP063056">
    <property type="protein sequence ID" value="QPB43319.1"/>
    <property type="molecule type" value="Genomic_DNA"/>
</dbReference>
<dbReference type="Pfam" id="PF02566">
    <property type="entry name" value="OsmC"/>
    <property type="match status" value="1"/>
</dbReference>
<evidence type="ECO:0000313" key="2">
    <source>
        <dbReference type="Proteomes" id="UP000663069"/>
    </source>
</evidence>
<proteinExistence type="predicted"/>
<dbReference type="InterPro" id="IPR003718">
    <property type="entry name" value="OsmC/Ohr_fam"/>
</dbReference>
<dbReference type="InterPro" id="IPR015946">
    <property type="entry name" value="KH_dom-like_a/b"/>
</dbReference>
<dbReference type="Proteomes" id="UP000663069">
    <property type="component" value="Chromosome"/>
</dbReference>
<evidence type="ECO:0000313" key="1">
    <source>
        <dbReference type="EMBL" id="QPB43319.1"/>
    </source>
</evidence>